<dbReference type="EMBL" id="CP031733">
    <property type="protein sequence ID" value="AXQ77771.1"/>
    <property type="molecule type" value="Genomic_DNA"/>
</dbReference>
<keyword evidence="6" id="KW-1185">Reference proteome</keyword>
<dbReference type="Proteomes" id="UP000264056">
    <property type="component" value="Unassembled WGS sequence"/>
</dbReference>
<evidence type="ECO:0000313" key="2">
    <source>
        <dbReference type="EMBL" id="RFU50493.1"/>
    </source>
</evidence>
<dbReference type="Proteomes" id="UP000262901">
    <property type="component" value="Unassembled WGS sequence"/>
</dbReference>
<evidence type="ECO:0000313" key="3">
    <source>
        <dbReference type="EMBL" id="RFU52721.1"/>
    </source>
</evidence>
<dbReference type="KEGG" id="schj:DDV21_001120"/>
<dbReference type="AlphaFoldDB" id="A0A372KK86"/>
<reference evidence="1" key="4">
    <citation type="journal article" date="2019" name="Int. J. Syst. Evol. Microbiol.">
        <title>Streptococcus chenjunshii sp. nov. isolated from feces of Tibetan antelopes.</title>
        <authorList>
            <person name="Tian Z."/>
            <person name="Lu S."/>
            <person name="Jin D."/>
            <person name="Yang J."/>
            <person name="Pu J."/>
            <person name="Lai X.H."/>
            <person name="Bai X.N."/>
            <person name="Wu X.M."/>
            <person name="Li J."/>
            <person name="Wang S."/>
            <person name="Xu J."/>
        </authorList>
    </citation>
    <scope>NUCLEOTIDE SEQUENCE</scope>
    <source>
        <strain evidence="1">Z15</strain>
    </source>
</reference>
<reference evidence="4" key="3">
    <citation type="submission" date="2018-08" db="EMBL/GenBank/DDBJ databases">
        <title>Streptococcus chenjunshii sp. nov., isolated from stools sample of the Tibetan antelope in the Qinghai-Tibet plateau, China.</title>
        <authorList>
            <person name="Tian Z."/>
        </authorList>
    </citation>
    <scope>NUCLEOTIDE SEQUENCE [LARGE SCALE GENOMIC DNA]</scope>
    <source>
        <strain evidence="4">Z15</strain>
    </source>
</reference>
<evidence type="ECO:0000313" key="6">
    <source>
        <dbReference type="Proteomes" id="UP000264056"/>
    </source>
</evidence>
<accession>A0A346N9S6</accession>
<gene>
    <name evidence="1" type="ORF">DDV21_001120</name>
    <name evidence="2" type="ORF">DDV22_08455</name>
    <name evidence="3" type="ORF">DDV23_08295</name>
</gene>
<dbReference type="RefSeq" id="WP_116878631.1">
    <property type="nucleotide sequence ID" value="NZ_CP031733.1"/>
</dbReference>
<dbReference type="OrthoDB" id="2242576at2"/>
<dbReference type="EMBL" id="QVQY01000025">
    <property type="protein sequence ID" value="RFU50493.1"/>
    <property type="molecule type" value="Genomic_DNA"/>
</dbReference>
<accession>A0A372KK86</accession>
<sequence>MAQNEQDKKVLHVAQELAELLTTHKYEESWEKAGELNGLLKSREGLTLPSYMLDMLNQHLKSYYYQNNVINKAHKAQSAIGHKLAEFR</sequence>
<dbReference type="EMBL" id="QVQZ01000021">
    <property type="protein sequence ID" value="RFU52721.1"/>
    <property type="molecule type" value="Genomic_DNA"/>
</dbReference>
<reference evidence="2 6" key="1">
    <citation type="submission" date="2018-08" db="EMBL/GenBank/DDBJ databases">
        <title>Draft genome of Streptococcus sp .nov. Z2.</title>
        <authorList>
            <person name="Tian Z."/>
        </authorList>
    </citation>
    <scope>NUCLEOTIDE SEQUENCE [LARGE SCALE GENOMIC DNA]</scope>
    <source>
        <strain evidence="2 6">Z2</strain>
    </source>
</reference>
<proteinExistence type="predicted"/>
<evidence type="ECO:0008006" key="7">
    <source>
        <dbReference type="Google" id="ProtNLM"/>
    </source>
</evidence>
<evidence type="ECO:0000313" key="1">
    <source>
        <dbReference type="EMBL" id="AXQ77771.1"/>
    </source>
</evidence>
<reference evidence="3 5" key="2">
    <citation type="submission" date="2018-08" db="EMBL/GenBank/DDBJ databases">
        <title>Draft genome of Streptococcus sp. nov. Z1.</title>
        <authorList>
            <person name="Tian Z."/>
        </authorList>
    </citation>
    <scope>NUCLEOTIDE SEQUENCE [LARGE SCALE GENOMIC DNA]</scope>
    <source>
        <strain evidence="3">Z1</strain>
        <strain evidence="5">Z1(2018)</strain>
    </source>
</reference>
<evidence type="ECO:0000313" key="4">
    <source>
        <dbReference type="Proteomes" id="UP000246115"/>
    </source>
</evidence>
<name>A0A372KK86_9STRE</name>
<evidence type="ECO:0000313" key="5">
    <source>
        <dbReference type="Proteomes" id="UP000262901"/>
    </source>
</evidence>
<organism evidence="3 5">
    <name type="scientific">Streptococcus chenjunshii</name>
    <dbReference type="NCBI Taxonomy" id="2173853"/>
    <lineage>
        <taxon>Bacteria</taxon>
        <taxon>Bacillati</taxon>
        <taxon>Bacillota</taxon>
        <taxon>Bacilli</taxon>
        <taxon>Lactobacillales</taxon>
        <taxon>Streptococcaceae</taxon>
        <taxon>Streptococcus</taxon>
    </lineage>
</organism>
<dbReference type="Proteomes" id="UP000246115">
    <property type="component" value="Chromosome"/>
</dbReference>
<protein>
    <recommendedName>
        <fullName evidence="7">Bacteriocin immunity protein</fullName>
    </recommendedName>
</protein>